<protein>
    <submittedName>
        <fullName evidence="1">Uncharacterized protein</fullName>
    </submittedName>
</protein>
<reference evidence="1" key="1">
    <citation type="submission" date="2022-07" db="EMBL/GenBank/DDBJ databases">
        <title>Phylogenomic reconstructions and comparative analyses of Kickxellomycotina fungi.</title>
        <authorList>
            <person name="Reynolds N.K."/>
            <person name="Stajich J.E."/>
            <person name="Barry K."/>
            <person name="Grigoriev I.V."/>
            <person name="Crous P."/>
            <person name="Smith M.E."/>
        </authorList>
    </citation>
    <scope>NUCLEOTIDE SEQUENCE</scope>
    <source>
        <strain evidence="1">BCRC 34381</strain>
    </source>
</reference>
<gene>
    <name evidence="1" type="ORF">LPJ61_004999</name>
</gene>
<proteinExistence type="predicted"/>
<evidence type="ECO:0000313" key="2">
    <source>
        <dbReference type="Proteomes" id="UP001143981"/>
    </source>
</evidence>
<dbReference type="EMBL" id="JANBOI010001406">
    <property type="protein sequence ID" value="KAJ1726725.1"/>
    <property type="molecule type" value="Genomic_DNA"/>
</dbReference>
<dbReference type="AlphaFoldDB" id="A0A9W7Y9L7"/>
<feature type="non-terminal residue" evidence="1">
    <location>
        <position position="195"/>
    </location>
</feature>
<evidence type="ECO:0000313" key="1">
    <source>
        <dbReference type="EMBL" id="KAJ1726725.1"/>
    </source>
</evidence>
<dbReference type="Proteomes" id="UP001143981">
    <property type="component" value="Unassembled WGS sequence"/>
</dbReference>
<sequence length="195" mass="20795">MFLCGRLLDPDGGFAAFLTDATIAEPAADLGLGGARGDIACVLSEVLLIWQQLETVPRRAHFSPAVAGICGVIGAILVSRALACRELQKANVSGKIARAMGFLDIDEAYLAWRLLALAQGRCPDPSPDVQEAIDRLWSAMMTWPTDYLQEYVTFGALVDLDRPPRAAPGAVSGSLEALFATPDDLSIDDCYAALQ</sequence>
<organism evidence="1 2">
    <name type="scientific">Coemansia biformis</name>
    <dbReference type="NCBI Taxonomy" id="1286918"/>
    <lineage>
        <taxon>Eukaryota</taxon>
        <taxon>Fungi</taxon>
        <taxon>Fungi incertae sedis</taxon>
        <taxon>Zoopagomycota</taxon>
        <taxon>Kickxellomycotina</taxon>
        <taxon>Kickxellomycetes</taxon>
        <taxon>Kickxellales</taxon>
        <taxon>Kickxellaceae</taxon>
        <taxon>Coemansia</taxon>
    </lineage>
</organism>
<name>A0A9W7Y9L7_9FUNG</name>
<keyword evidence="2" id="KW-1185">Reference proteome</keyword>
<dbReference type="OrthoDB" id="5553906at2759"/>
<comment type="caution">
    <text evidence="1">The sequence shown here is derived from an EMBL/GenBank/DDBJ whole genome shotgun (WGS) entry which is preliminary data.</text>
</comment>
<accession>A0A9W7Y9L7</accession>